<comment type="caution">
    <text evidence="6">The sequence shown here is derived from an EMBL/GenBank/DDBJ whole genome shotgun (WGS) entry which is preliminary data.</text>
</comment>
<dbReference type="InterPro" id="IPR000795">
    <property type="entry name" value="T_Tr_GTP-bd_dom"/>
</dbReference>
<dbReference type="SUPFAM" id="SSF52540">
    <property type="entry name" value="P-loop containing nucleoside triphosphate hydrolases"/>
    <property type="match status" value="1"/>
</dbReference>
<dbReference type="GO" id="GO:0003924">
    <property type="term" value="F:GTPase activity"/>
    <property type="evidence" value="ECO:0007669"/>
    <property type="project" value="InterPro"/>
</dbReference>
<name>A0A9J6HC30_HAELO</name>
<feature type="domain" description="WW" evidence="4">
    <location>
        <begin position="12"/>
        <end position="45"/>
    </location>
</feature>
<dbReference type="Pfam" id="PF00397">
    <property type="entry name" value="WW"/>
    <property type="match status" value="1"/>
</dbReference>
<dbReference type="InterPro" id="IPR031157">
    <property type="entry name" value="G_TR_CS"/>
</dbReference>
<organism evidence="6 7">
    <name type="scientific">Haemaphysalis longicornis</name>
    <name type="common">Bush tick</name>
    <dbReference type="NCBI Taxonomy" id="44386"/>
    <lineage>
        <taxon>Eukaryota</taxon>
        <taxon>Metazoa</taxon>
        <taxon>Ecdysozoa</taxon>
        <taxon>Arthropoda</taxon>
        <taxon>Chelicerata</taxon>
        <taxon>Arachnida</taxon>
        <taxon>Acari</taxon>
        <taxon>Parasitiformes</taxon>
        <taxon>Ixodida</taxon>
        <taxon>Ixodoidea</taxon>
        <taxon>Ixodidae</taxon>
        <taxon>Haemaphysalinae</taxon>
        <taxon>Haemaphysalis</taxon>
    </lineage>
</organism>
<proteinExistence type="predicted"/>
<feature type="region of interest" description="Disordered" evidence="3">
    <location>
        <begin position="1"/>
        <end position="102"/>
    </location>
</feature>
<dbReference type="PROSITE" id="PS00301">
    <property type="entry name" value="G_TR_1"/>
    <property type="match status" value="1"/>
</dbReference>
<keyword evidence="2" id="KW-0648">Protein biosynthesis</keyword>
<evidence type="ECO:0000256" key="3">
    <source>
        <dbReference type="SAM" id="MobiDB-lite"/>
    </source>
</evidence>
<dbReference type="GO" id="GO:0070125">
    <property type="term" value="P:mitochondrial translational elongation"/>
    <property type="evidence" value="ECO:0007669"/>
    <property type="project" value="TreeGrafter"/>
</dbReference>
<accession>A0A9J6HC30</accession>
<evidence type="ECO:0000313" key="7">
    <source>
        <dbReference type="Proteomes" id="UP000821853"/>
    </source>
</evidence>
<dbReference type="GO" id="GO:0005525">
    <property type="term" value="F:GTP binding"/>
    <property type="evidence" value="ECO:0007669"/>
    <property type="project" value="InterPro"/>
</dbReference>
<dbReference type="Pfam" id="PF00009">
    <property type="entry name" value="GTP_EFTU"/>
    <property type="match status" value="1"/>
</dbReference>
<dbReference type="PRINTS" id="PR00315">
    <property type="entry name" value="ELONGATNFCT"/>
</dbReference>
<keyword evidence="7" id="KW-1185">Reference proteome</keyword>
<dbReference type="SUPFAM" id="SSF51045">
    <property type="entry name" value="WW domain"/>
    <property type="match status" value="1"/>
</dbReference>
<evidence type="ECO:0000259" key="5">
    <source>
        <dbReference type="PROSITE" id="PS51722"/>
    </source>
</evidence>
<dbReference type="SMART" id="SM00456">
    <property type="entry name" value="WW"/>
    <property type="match status" value="1"/>
</dbReference>
<dbReference type="NCBIfam" id="TIGR00231">
    <property type="entry name" value="small_GTP"/>
    <property type="match status" value="1"/>
</dbReference>
<evidence type="ECO:0000259" key="4">
    <source>
        <dbReference type="PROSITE" id="PS50020"/>
    </source>
</evidence>
<dbReference type="InterPro" id="IPR001202">
    <property type="entry name" value="WW_dom"/>
</dbReference>
<evidence type="ECO:0000313" key="6">
    <source>
        <dbReference type="EMBL" id="KAH9384301.1"/>
    </source>
</evidence>
<dbReference type="Proteomes" id="UP000821853">
    <property type="component" value="Unassembled WGS sequence"/>
</dbReference>
<dbReference type="GO" id="GO:0003746">
    <property type="term" value="F:translation elongation factor activity"/>
    <property type="evidence" value="ECO:0007669"/>
    <property type="project" value="UniProtKB-KW"/>
</dbReference>
<dbReference type="Gene3D" id="3.40.50.720">
    <property type="entry name" value="NAD(P)-binding Rossmann-like Domain"/>
    <property type="match status" value="1"/>
</dbReference>
<dbReference type="PROSITE" id="PS50020">
    <property type="entry name" value="WW_DOMAIN_2"/>
    <property type="match status" value="1"/>
</dbReference>
<dbReference type="Gene3D" id="3.40.50.300">
    <property type="entry name" value="P-loop containing nucleotide triphosphate hydrolases"/>
    <property type="match status" value="1"/>
</dbReference>
<feature type="domain" description="Tr-type G" evidence="5">
    <location>
        <begin position="433"/>
        <end position="663"/>
    </location>
</feature>
<dbReference type="CDD" id="cd00201">
    <property type="entry name" value="WW"/>
    <property type="match status" value="1"/>
</dbReference>
<dbReference type="SUPFAM" id="SSF51735">
    <property type="entry name" value="NAD(P)-binding Rossmann-fold domains"/>
    <property type="match status" value="1"/>
</dbReference>
<sequence length="663" mass="72562">MADLLPETDSEDELPAGWEERTTSDGSVYYADHLGQRTQWTHPRTGKRKRVSPQLPFGWEHSGDGAFVERASGRRSQTDPRLAFPVEEGGSAPRQRFDASSSAMQVLPRAQLGTASTAISRAAVRASSCRPHWRWALAWLRRGHSLPLGRLPWPKAIAQPGPSGQDTKLSFLRPGPGSCSLCGIRVRPSRSSGSASTCSSSMRASFAIPHSLTEDASSAPSSKYSKFVVSADMSAPLEEVWSSSPHLRRPTCFVNHLGHFYLTMLLEPLLVASSPSRVVVVASESHRFSFLSAANLTEDRLSNPTGRGHYPMFVYNDTKLCNVLFAAELERRWGPRGVHAYAVHPGNMVFTGLPGESWFYWLLFLLVRPFTKSLEQAAATTVLCATAPDLAGAGGGYFNNCCRCKPSAAAQDEVLAELLWRTSQAMAQHKDVENIRNIGISAHIDSGKTTLTERATLLHGAHRPDAREECKAFPFSEVSASTAAGKDQVGAVMDSMELERQRGITIQSAATQVYWGPTAINIIDTPGHVDFTIEVERALRVLDGAVLVLCAVGGVQSQTLTVCRQMRRYSVPCVAFINKLDRMGANPLKVLGQLRSKLQYNAALLQLPIGLEGNHKGVVDLIHRRAIYCRGEHGSVSLAWPCLPSTLIFAFLCCCWNCHDVWL</sequence>
<dbReference type="OrthoDB" id="9989144at2759"/>
<evidence type="ECO:0000256" key="1">
    <source>
        <dbReference type="ARBA" id="ARBA00022768"/>
    </source>
</evidence>
<dbReference type="InterPro" id="IPR036291">
    <property type="entry name" value="NAD(P)-bd_dom_sf"/>
</dbReference>
<dbReference type="AlphaFoldDB" id="A0A9J6HC30"/>
<dbReference type="InterPro" id="IPR005225">
    <property type="entry name" value="Small_GTP-bd"/>
</dbReference>
<dbReference type="InterPro" id="IPR027417">
    <property type="entry name" value="P-loop_NTPase"/>
</dbReference>
<dbReference type="PROSITE" id="PS01159">
    <property type="entry name" value="WW_DOMAIN_1"/>
    <property type="match status" value="1"/>
</dbReference>
<dbReference type="Gene3D" id="2.20.70.10">
    <property type="match status" value="1"/>
</dbReference>
<reference evidence="6 7" key="1">
    <citation type="journal article" date="2020" name="Cell">
        <title>Large-Scale Comparative Analyses of Tick Genomes Elucidate Their Genetic Diversity and Vector Capacities.</title>
        <authorList>
            <consortium name="Tick Genome and Microbiome Consortium (TIGMIC)"/>
            <person name="Jia N."/>
            <person name="Wang J."/>
            <person name="Shi W."/>
            <person name="Du L."/>
            <person name="Sun Y."/>
            <person name="Zhan W."/>
            <person name="Jiang J.F."/>
            <person name="Wang Q."/>
            <person name="Zhang B."/>
            <person name="Ji P."/>
            <person name="Bell-Sakyi L."/>
            <person name="Cui X.M."/>
            <person name="Yuan T.T."/>
            <person name="Jiang B.G."/>
            <person name="Yang W.F."/>
            <person name="Lam T.T."/>
            <person name="Chang Q.C."/>
            <person name="Ding S.J."/>
            <person name="Wang X.J."/>
            <person name="Zhu J.G."/>
            <person name="Ruan X.D."/>
            <person name="Zhao L."/>
            <person name="Wei J.T."/>
            <person name="Ye R.Z."/>
            <person name="Que T.C."/>
            <person name="Du C.H."/>
            <person name="Zhou Y.H."/>
            <person name="Cheng J.X."/>
            <person name="Dai P.F."/>
            <person name="Guo W.B."/>
            <person name="Han X.H."/>
            <person name="Huang E.J."/>
            <person name="Li L.F."/>
            <person name="Wei W."/>
            <person name="Gao Y.C."/>
            <person name="Liu J.Z."/>
            <person name="Shao H.Z."/>
            <person name="Wang X."/>
            <person name="Wang C.C."/>
            <person name="Yang T.C."/>
            <person name="Huo Q.B."/>
            <person name="Li W."/>
            <person name="Chen H.Y."/>
            <person name="Chen S.E."/>
            <person name="Zhou L.G."/>
            <person name="Ni X.B."/>
            <person name="Tian J.H."/>
            <person name="Sheng Y."/>
            <person name="Liu T."/>
            <person name="Pan Y.S."/>
            <person name="Xia L.Y."/>
            <person name="Li J."/>
            <person name="Zhao F."/>
            <person name="Cao W.C."/>
        </authorList>
    </citation>
    <scope>NUCLEOTIDE SEQUENCE [LARGE SCALE GENOMIC DNA]</scope>
    <source>
        <strain evidence="6">HaeL-2018</strain>
    </source>
</reference>
<dbReference type="GO" id="GO:0005739">
    <property type="term" value="C:mitochondrion"/>
    <property type="evidence" value="ECO:0007669"/>
    <property type="project" value="TreeGrafter"/>
</dbReference>
<dbReference type="InterPro" id="IPR036020">
    <property type="entry name" value="WW_dom_sf"/>
</dbReference>
<gene>
    <name evidence="6" type="ORF">HPB48_026295</name>
</gene>
<keyword evidence="1" id="KW-0251">Elongation factor</keyword>
<protein>
    <submittedName>
        <fullName evidence="6">Uncharacterized protein</fullName>
    </submittedName>
</protein>
<dbReference type="PROSITE" id="PS51722">
    <property type="entry name" value="G_TR_2"/>
    <property type="match status" value="1"/>
</dbReference>
<dbReference type="VEuPathDB" id="VectorBase:HLOH_042413"/>
<dbReference type="EMBL" id="JABSTR010002062">
    <property type="protein sequence ID" value="KAH9384301.1"/>
    <property type="molecule type" value="Genomic_DNA"/>
</dbReference>
<dbReference type="PANTHER" id="PTHR43636:SF2">
    <property type="entry name" value="ELONGATION FACTOR G, MITOCHONDRIAL"/>
    <property type="match status" value="1"/>
</dbReference>
<feature type="compositionally biased region" description="Acidic residues" evidence="3">
    <location>
        <begin position="1"/>
        <end position="14"/>
    </location>
</feature>
<evidence type="ECO:0000256" key="2">
    <source>
        <dbReference type="ARBA" id="ARBA00022917"/>
    </source>
</evidence>
<dbReference type="PANTHER" id="PTHR43636">
    <property type="entry name" value="ELONGATION FACTOR G, MITOCHONDRIAL"/>
    <property type="match status" value="1"/>
</dbReference>